<accession>A0A7Z2GP75</accession>
<feature type="domain" description="Pyridoxamine 5'-phosphate oxidase N-terminal" evidence="1">
    <location>
        <begin position="31"/>
        <end position="105"/>
    </location>
</feature>
<dbReference type="KEGG" id="pacs:FAZ98_26615"/>
<dbReference type="Pfam" id="PF01243">
    <property type="entry name" value="PNPOx_N"/>
    <property type="match status" value="1"/>
</dbReference>
<proteinExistence type="predicted"/>
<dbReference type="Proteomes" id="UP000433577">
    <property type="component" value="Chromosome 3"/>
</dbReference>
<dbReference type="Gene3D" id="2.30.110.10">
    <property type="entry name" value="Electron Transport, Fmn-binding Protein, Chain A"/>
    <property type="match status" value="1"/>
</dbReference>
<organism evidence="2 3">
    <name type="scientific">Paraburkholderia acidisoli</name>
    <dbReference type="NCBI Taxonomy" id="2571748"/>
    <lineage>
        <taxon>Bacteria</taxon>
        <taxon>Pseudomonadati</taxon>
        <taxon>Pseudomonadota</taxon>
        <taxon>Betaproteobacteria</taxon>
        <taxon>Burkholderiales</taxon>
        <taxon>Burkholderiaceae</taxon>
        <taxon>Paraburkholderia</taxon>
    </lineage>
</organism>
<dbReference type="RefSeq" id="WP_158955681.1">
    <property type="nucleotide sequence ID" value="NZ_CP046915.1"/>
</dbReference>
<reference evidence="2 3" key="1">
    <citation type="submission" date="2019-12" db="EMBL/GenBank/DDBJ databases">
        <title>Paraburkholderia acidiphila 7Q-K02 sp. nov and Paraburkholderia acidisoli DHF22 sp. nov., two strains isolated from forest soil.</title>
        <authorList>
            <person name="Gao Z."/>
            <person name="Qiu L."/>
        </authorList>
    </citation>
    <scope>NUCLEOTIDE SEQUENCE [LARGE SCALE GENOMIC DNA]</scope>
    <source>
        <strain evidence="2 3">DHF22</strain>
    </source>
</reference>
<protein>
    <submittedName>
        <fullName evidence="2">Pyridoxamine 5-phosphate oxidase</fullName>
    </submittedName>
</protein>
<evidence type="ECO:0000259" key="1">
    <source>
        <dbReference type="Pfam" id="PF01243"/>
    </source>
</evidence>
<sequence>MQNGQNAAHELPRQVVEDFNGNGLEARLGDAFRLSTVGEDGWPHAAQLSVGEILAVSAVELLVAVWPNSHTAGNLKRDGKLTLSLVHDGALLEIRATARMAAEQQTALGLTVFRVTVAAVNEHRAKYAEVTSGVTFRLHDPQAVLARWREQIAMLRAI</sequence>
<dbReference type="AlphaFoldDB" id="A0A7Z2GP75"/>
<dbReference type="InterPro" id="IPR011576">
    <property type="entry name" value="Pyridox_Oxase_N"/>
</dbReference>
<keyword evidence="3" id="KW-1185">Reference proteome</keyword>
<dbReference type="OrthoDB" id="6518717at2"/>
<dbReference type="SUPFAM" id="SSF50475">
    <property type="entry name" value="FMN-binding split barrel"/>
    <property type="match status" value="1"/>
</dbReference>
<name>A0A7Z2GP75_9BURK</name>
<evidence type="ECO:0000313" key="3">
    <source>
        <dbReference type="Proteomes" id="UP000433577"/>
    </source>
</evidence>
<dbReference type="InterPro" id="IPR012349">
    <property type="entry name" value="Split_barrel_FMN-bd"/>
</dbReference>
<gene>
    <name evidence="2" type="ORF">FAZ98_26615</name>
</gene>
<evidence type="ECO:0000313" key="2">
    <source>
        <dbReference type="EMBL" id="QGZ65343.1"/>
    </source>
</evidence>
<dbReference type="EMBL" id="CP046915">
    <property type="protein sequence ID" value="QGZ65343.1"/>
    <property type="molecule type" value="Genomic_DNA"/>
</dbReference>